<evidence type="ECO:0000256" key="5">
    <source>
        <dbReference type="SAM" id="Phobius"/>
    </source>
</evidence>
<reference evidence="6" key="1">
    <citation type="submission" date="2020-12" db="EMBL/GenBank/DDBJ databases">
        <title>Metabolic potential, ecology and presence of endohyphal bacteria is reflected in genomic diversity of Mucoromycotina.</title>
        <authorList>
            <person name="Muszewska A."/>
            <person name="Okrasinska A."/>
            <person name="Steczkiewicz K."/>
            <person name="Drgas O."/>
            <person name="Orlowska M."/>
            <person name="Perlinska-Lenart U."/>
            <person name="Aleksandrzak-Piekarczyk T."/>
            <person name="Szatraj K."/>
            <person name="Zielenkiewicz U."/>
            <person name="Pilsyk S."/>
            <person name="Malc E."/>
            <person name="Mieczkowski P."/>
            <person name="Kruszewska J.S."/>
            <person name="Biernat P."/>
            <person name="Pawlowska J."/>
        </authorList>
    </citation>
    <scope>NUCLEOTIDE SEQUENCE</scope>
    <source>
        <strain evidence="6">WA0000017839</strain>
    </source>
</reference>
<feature type="transmembrane region" description="Helical" evidence="5">
    <location>
        <begin position="139"/>
        <end position="160"/>
    </location>
</feature>
<evidence type="ECO:0000256" key="4">
    <source>
        <dbReference type="ARBA" id="ARBA00023136"/>
    </source>
</evidence>
<dbReference type="PANTHER" id="PTHR21389">
    <property type="entry name" value="P53 INDUCED PROTEIN"/>
    <property type="match status" value="1"/>
</dbReference>
<keyword evidence="7" id="KW-1185">Reference proteome</keyword>
<dbReference type="PANTHER" id="PTHR21389:SF0">
    <property type="entry name" value="ETOPOSIDE-INDUCED PROTEIN 2.4 HOMOLOG"/>
    <property type="match status" value="1"/>
</dbReference>
<evidence type="ECO:0000313" key="6">
    <source>
        <dbReference type="EMBL" id="KAG2197532.1"/>
    </source>
</evidence>
<dbReference type="GO" id="GO:0005783">
    <property type="term" value="C:endoplasmic reticulum"/>
    <property type="evidence" value="ECO:0007669"/>
    <property type="project" value="TreeGrafter"/>
</dbReference>
<dbReference type="GO" id="GO:0016236">
    <property type="term" value="P:macroautophagy"/>
    <property type="evidence" value="ECO:0007669"/>
    <property type="project" value="TreeGrafter"/>
</dbReference>
<protein>
    <submittedName>
        <fullName evidence="6">Uncharacterized protein</fullName>
    </submittedName>
</protein>
<evidence type="ECO:0000256" key="1">
    <source>
        <dbReference type="ARBA" id="ARBA00004141"/>
    </source>
</evidence>
<dbReference type="AlphaFoldDB" id="A0A8H7QSD5"/>
<feature type="transmembrane region" description="Helical" evidence="5">
    <location>
        <begin position="44"/>
        <end position="62"/>
    </location>
</feature>
<keyword evidence="3 5" id="KW-1133">Transmembrane helix</keyword>
<keyword evidence="4 5" id="KW-0472">Membrane</keyword>
<dbReference type="GO" id="GO:0016020">
    <property type="term" value="C:membrane"/>
    <property type="evidence" value="ECO:0007669"/>
    <property type="project" value="UniProtKB-SubCell"/>
</dbReference>
<feature type="transmembrane region" description="Helical" evidence="5">
    <location>
        <begin position="181"/>
        <end position="199"/>
    </location>
</feature>
<evidence type="ECO:0000313" key="7">
    <source>
        <dbReference type="Proteomes" id="UP000603453"/>
    </source>
</evidence>
<accession>A0A8H7QSD5</accession>
<comment type="subcellular location">
    <subcellularLocation>
        <location evidence="1">Membrane</location>
        <topology evidence="1">Multi-pass membrane protein</topology>
    </subcellularLocation>
</comment>
<keyword evidence="2 5" id="KW-0812">Transmembrane</keyword>
<dbReference type="OrthoDB" id="266518at2759"/>
<organism evidence="6 7">
    <name type="scientific">Mucor saturninus</name>
    <dbReference type="NCBI Taxonomy" id="64648"/>
    <lineage>
        <taxon>Eukaryota</taxon>
        <taxon>Fungi</taxon>
        <taxon>Fungi incertae sedis</taxon>
        <taxon>Mucoromycota</taxon>
        <taxon>Mucoromycotina</taxon>
        <taxon>Mucoromycetes</taxon>
        <taxon>Mucorales</taxon>
        <taxon>Mucorineae</taxon>
        <taxon>Mucoraceae</taxon>
        <taxon>Mucor</taxon>
    </lineage>
</organism>
<dbReference type="EMBL" id="JAEPRD010000127">
    <property type="protein sequence ID" value="KAG2197532.1"/>
    <property type="molecule type" value="Genomic_DNA"/>
</dbReference>
<proteinExistence type="predicted"/>
<feature type="transmembrane region" description="Helical" evidence="5">
    <location>
        <begin position="74"/>
        <end position="93"/>
    </location>
</feature>
<dbReference type="Proteomes" id="UP000603453">
    <property type="component" value="Unassembled WGS sequence"/>
</dbReference>
<sequence length="284" mass="32269">MLKIAPSIHFTYFIKGLKQAFNWPRVIHLITTSKTVQYTLIKSIALNGVAYLGILVLLETFYNTPDHHLFGYSYTVGVLDLTGYPLYLICLVFNSKFYAQIAQGQHQQRTSDNLDIVTTVNTIILYGNFALFISLLKSIPYIGAITSFSIYCIIMTYYCFEYRWINQDWTIEQRMVYAEQHWAYYLGFGLPATVITFFLSTLRAGGVYALVYPSFIMMASVAAPEPTAEVPYSSLEFALPFQIPVFLGVRFMNKCIIQVIRTVGGSRGETLVVDKHKDNLGKLV</sequence>
<gene>
    <name evidence="6" type="ORF">INT47_007141</name>
</gene>
<feature type="transmembrane region" description="Helical" evidence="5">
    <location>
        <begin position="114"/>
        <end position="133"/>
    </location>
</feature>
<evidence type="ECO:0000256" key="2">
    <source>
        <dbReference type="ARBA" id="ARBA00022692"/>
    </source>
</evidence>
<dbReference type="Pfam" id="PF07264">
    <property type="entry name" value="EI24"/>
    <property type="match status" value="1"/>
</dbReference>
<comment type="caution">
    <text evidence="6">The sequence shown here is derived from an EMBL/GenBank/DDBJ whole genome shotgun (WGS) entry which is preliminary data.</text>
</comment>
<evidence type="ECO:0000256" key="3">
    <source>
        <dbReference type="ARBA" id="ARBA00022989"/>
    </source>
</evidence>
<dbReference type="InterPro" id="IPR059112">
    <property type="entry name" value="CysZ/EI24"/>
</dbReference>
<name>A0A8H7QSD5_9FUNG</name>